<dbReference type="Pfam" id="PF13417">
    <property type="entry name" value="GST_N_3"/>
    <property type="match status" value="1"/>
</dbReference>
<sequence length="150" mass="16440">MLQFPITDGGTLGDGPDGGTGVLGRLGSPLFLEISPDGKVPVHKDGDDKWVPDSDVIVQIIEEKYPEPSLVTPEYFNVGSKILPRFVNFLKSKDPTDGAEQALLDELRFFDDHIKEYGPYVNGDHISAVDLSIAPKLYHMEVALSQSSRV</sequence>
<proteinExistence type="inferred from homology"/>
<comment type="similarity">
    <text evidence="3">Belongs to the GST superfamily. DHAR family.</text>
</comment>
<comment type="caution">
    <text evidence="7">The sequence shown here is derived from an EMBL/GenBank/DDBJ whole genome shotgun (WGS) entry which is preliminary data.</text>
</comment>
<evidence type="ECO:0000313" key="7">
    <source>
        <dbReference type="EMBL" id="KAJ4788273.1"/>
    </source>
</evidence>
<gene>
    <name evidence="7" type="ORF">LUZ62_039519</name>
</gene>
<evidence type="ECO:0000256" key="2">
    <source>
        <dbReference type="ARBA" id="ARBA00022679"/>
    </source>
</evidence>
<keyword evidence="8" id="KW-1185">Reference proteome</keyword>
<dbReference type="EMBL" id="JAMFTS010000002">
    <property type="protein sequence ID" value="KAJ4788273.1"/>
    <property type="molecule type" value="Genomic_DNA"/>
</dbReference>
<evidence type="ECO:0000313" key="8">
    <source>
        <dbReference type="Proteomes" id="UP001140206"/>
    </source>
</evidence>
<dbReference type="EC" id="2.5.1.18" evidence="1"/>
<dbReference type="Gene3D" id="1.20.1050.10">
    <property type="match status" value="1"/>
</dbReference>
<evidence type="ECO:0000259" key="6">
    <source>
        <dbReference type="PROSITE" id="PS50404"/>
    </source>
</evidence>
<dbReference type="SUPFAM" id="SSF47616">
    <property type="entry name" value="GST C-terminal domain-like"/>
    <property type="match status" value="1"/>
</dbReference>
<organism evidence="7 8">
    <name type="scientific">Rhynchospora pubera</name>
    <dbReference type="NCBI Taxonomy" id="906938"/>
    <lineage>
        <taxon>Eukaryota</taxon>
        <taxon>Viridiplantae</taxon>
        <taxon>Streptophyta</taxon>
        <taxon>Embryophyta</taxon>
        <taxon>Tracheophyta</taxon>
        <taxon>Spermatophyta</taxon>
        <taxon>Magnoliopsida</taxon>
        <taxon>Liliopsida</taxon>
        <taxon>Poales</taxon>
        <taxon>Cyperaceae</taxon>
        <taxon>Cyperoideae</taxon>
        <taxon>Rhynchosporeae</taxon>
        <taxon>Rhynchospora</taxon>
    </lineage>
</organism>
<dbReference type="PANTHER" id="PTHR44420">
    <property type="entry name" value="GLUTATHIONE S-TRANSFERASE DHAR2-RELATED"/>
    <property type="match status" value="1"/>
</dbReference>
<reference evidence="7" key="1">
    <citation type="submission" date="2022-08" db="EMBL/GenBank/DDBJ databases">
        <authorList>
            <person name="Marques A."/>
        </authorList>
    </citation>
    <scope>NUCLEOTIDE SEQUENCE</scope>
    <source>
        <strain evidence="7">RhyPub2mFocal</strain>
        <tissue evidence="7">Leaves</tissue>
    </source>
</reference>
<dbReference type="GO" id="GO:0045174">
    <property type="term" value="F:glutathione dehydrogenase (ascorbate) activity"/>
    <property type="evidence" value="ECO:0007669"/>
    <property type="project" value="UniProtKB-EC"/>
</dbReference>
<dbReference type="InterPro" id="IPR044627">
    <property type="entry name" value="DHAR1/2/3/4"/>
</dbReference>
<name>A0AAV8FBM6_9POAL</name>
<dbReference type="InterPro" id="IPR036249">
    <property type="entry name" value="Thioredoxin-like_sf"/>
</dbReference>
<protein>
    <recommendedName>
        <fullName evidence="1">glutathione transferase</fullName>
        <ecNumber evidence="1">2.5.1.18</ecNumber>
    </recommendedName>
</protein>
<dbReference type="InterPro" id="IPR004045">
    <property type="entry name" value="Glutathione_S-Trfase_N"/>
</dbReference>
<dbReference type="SUPFAM" id="SSF52833">
    <property type="entry name" value="Thioredoxin-like"/>
    <property type="match status" value="1"/>
</dbReference>
<evidence type="ECO:0000256" key="5">
    <source>
        <dbReference type="ARBA" id="ARBA00049544"/>
    </source>
</evidence>
<evidence type="ECO:0000256" key="4">
    <source>
        <dbReference type="ARBA" id="ARBA00047960"/>
    </source>
</evidence>
<evidence type="ECO:0000256" key="3">
    <source>
        <dbReference type="ARBA" id="ARBA00024194"/>
    </source>
</evidence>
<keyword evidence="2" id="KW-0808">Transferase</keyword>
<dbReference type="Proteomes" id="UP001140206">
    <property type="component" value="Chromosome 2"/>
</dbReference>
<dbReference type="InterPro" id="IPR036282">
    <property type="entry name" value="Glutathione-S-Trfase_C_sf"/>
</dbReference>
<dbReference type="GO" id="GO:0004364">
    <property type="term" value="F:glutathione transferase activity"/>
    <property type="evidence" value="ECO:0007669"/>
    <property type="project" value="UniProtKB-EC"/>
</dbReference>
<accession>A0AAV8FBM6</accession>
<dbReference type="Gene3D" id="3.40.30.10">
    <property type="entry name" value="Glutaredoxin"/>
    <property type="match status" value="1"/>
</dbReference>
<dbReference type="GO" id="GO:0033355">
    <property type="term" value="P:ascorbate glutathione cycle"/>
    <property type="evidence" value="ECO:0007669"/>
    <property type="project" value="InterPro"/>
</dbReference>
<dbReference type="AlphaFoldDB" id="A0AAV8FBM6"/>
<evidence type="ECO:0000256" key="1">
    <source>
        <dbReference type="ARBA" id="ARBA00012452"/>
    </source>
</evidence>
<dbReference type="PANTHER" id="PTHR44420:SF2">
    <property type="entry name" value="GLUTATHIONE S-TRANSFERASE DHAR2-RELATED"/>
    <property type="match status" value="1"/>
</dbReference>
<dbReference type="PROSITE" id="PS50404">
    <property type="entry name" value="GST_NTER"/>
    <property type="match status" value="1"/>
</dbReference>
<feature type="domain" description="GST N-terminal" evidence="6">
    <location>
        <begin position="1"/>
        <end position="69"/>
    </location>
</feature>
<comment type="catalytic activity">
    <reaction evidence="4">
        <text>RX + glutathione = an S-substituted glutathione + a halide anion + H(+)</text>
        <dbReference type="Rhea" id="RHEA:16437"/>
        <dbReference type="ChEBI" id="CHEBI:15378"/>
        <dbReference type="ChEBI" id="CHEBI:16042"/>
        <dbReference type="ChEBI" id="CHEBI:17792"/>
        <dbReference type="ChEBI" id="CHEBI:57925"/>
        <dbReference type="ChEBI" id="CHEBI:90779"/>
        <dbReference type="EC" id="2.5.1.18"/>
    </reaction>
</comment>
<comment type="catalytic activity">
    <reaction evidence="5">
        <text>L-dehydroascorbate + 2 glutathione = glutathione disulfide + L-ascorbate</text>
        <dbReference type="Rhea" id="RHEA:24424"/>
        <dbReference type="ChEBI" id="CHEBI:38290"/>
        <dbReference type="ChEBI" id="CHEBI:57925"/>
        <dbReference type="ChEBI" id="CHEBI:58297"/>
        <dbReference type="ChEBI" id="CHEBI:58539"/>
        <dbReference type="EC" id="1.8.5.1"/>
    </reaction>
</comment>